<name>A0ABS3PV65_9FLAO</name>
<dbReference type="RefSeq" id="WP_208057493.1">
    <property type="nucleotide sequence ID" value="NZ_JAGDYP010000001.1"/>
</dbReference>
<organism evidence="7 8">
    <name type="scientific">Capnocytophaga bilenii</name>
    <dbReference type="NCBI Taxonomy" id="2819369"/>
    <lineage>
        <taxon>Bacteria</taxon>
        <taxon>Pseudomonadati</taxon>
        <taxon>Bacteroidota</taxon>
        <taxon>Flavobacteriia</taxon>
        <taxon>Flavobacteriales</taxon>
        <taxon>Flavobacteriaceae</taxon>
        <taxon>Capnocytophaga</taxon>
    </lineage>
</organism>
<dbReference type="InterPro" id="IPR022791">
    <property type="entry name" value="L-PG_synthase/AglD"/>
</dbReference>
<reference evidence="7 8" key="1">
    <citation type="submission" date="2021-03" db="EMBL/GenBank/DDBJ databases">
        <title>Isolation and description of Capnocytophaga bilenii sp. nov., a novel Capnocytophaga species, isolated from a gingivitis subject.</title>
        <authorList>
            <person name="Antezack A."/>
            <person name="Monnet-Corti V."/>
            <person name="La Scola B."/>
        </authorList>
    </citation>
    <scope>NUCLEOTIDE SEQUENCE [LARGE SCALE GENOMIC DNA]</scope>
    <source>
        <strain evidence="7 8">Marseille-Q4570</strain>
    </source>
</reference>
<evidence type="ECO:0000256" key="1">
    <source>
        <dbReference type="ARBA" id="ARBA00004651"/>
    </source>
</evidence>
<dbReference type="PANTHER" id="PTHR39087:SF2">
    <property type="entry name" value="UPF0104 MEMBRANE PROTEIN MJ1595"/>
    <property type="match status" value="1"/>
</dbReference>
<evidence type="ECO:0000313" key="8">
    <source>
        <dbReference type="Proteomes" id="UP000681610"/>
    </source>
</evidence>
<dbReference type="Proteomes" id="UP000681610">
    <property type="component" value="Unassembled WGS sequence"/>
</dbReference>
<keyword evidence="8" id="KW-1185">Reference proteome</keyword>
<dbReference type="Pfam" id="PF03706">
    <property type="entry name" value="LPG_synthase_TM"/>
    <property type="match status" value="1"/>
</dbReference>
<evidence type="ECO:0000256" key="5">
    <source>
        <dbReference type="ARBA" id="ARBA00023136"/>
    </source>
</evidence>
<keyword evidence="4 6" id="KW-1133">Transmembrane helix</keyword>
<sequence length="318" mass="36052">MKKLLKITLPLAVGVFLCAYAYSQFTEEQLSQVKTTFLSANYYYIGFSVFLGFLSDFSRAIRWEFLLRPLGYRTSLLHRTMAVFIGYLVNVTIPRSGEVSRALLVSNYDEVPIDQSLGTIISERVIDMLLLLLFTAVAFVLQFEVISTFLLSKIPFQKLLWLLIGGGLLFVVLLYFIYNSQNKLFIKLKNFLNGIKEGVLSVLKIRHKLLFLLHTLFIWAMYFLMFYIPFFALPETANISLPNVLTAFVVGSFAMTFTNAGFGSYPFFIAEVLLLFGVATPISTAFGWLVWSSQFAMTLILGGLSFVLLPLITKNKNK</sequence>
<evidence type="ECO:0000256" key="2">
    <source>
        <dbReference type="ARBA" id="ARBA00022475"/>
    </source>
</evidence>
<evidence type="ECO:0000313" key="7">
    <source>
        <dbReference type="EMBL" id="MBO1883022.1"/>
    </source>
</evidence>
<accession>A0ABS3PV65</accession>
<evidence type="ECO:0000256" key="6">
    <source>
        <dbReference type="SAM" id="Phobius"/>
    </source>
</evidence>
<feature type="transmembrane region" description="Helical" evidence="6">
    <location>
        <begin position="239"/>
        <end position="258"/>
    </location>
</feature>
<feature type="transmembrane region" description="Helical" evidence="6">
    <location>
        <begin position="129"/>
        <end position="152"/>
    </location>
</feature>
<feature type="transmembrane region" description="Helical" evidence="6">
    <location>
        <begin position="209"/>
        <end position="233"/>
    </location>
</feature>
<dbReference type="EMBL" id="JAGDYP010000001">
    <property type="protein sequence ID" value="MBO1883022.1"/>
    <property type="molecule type" value="Genomic_DNA"/>
</dbReference>
<keyword evidence="2" id="KW-1003">Cell membrane</keyword>
<keyword evidence="5 6" id="KW-0472">Membrane</keyword>
<comment type="caution">
    <text evidence="7">The sequence shown here is derived from an EMBL/GenBank/DDBJ whole genome shotgun (WGS) entry which is preliminary data.</text>
</comment>
<proteinExistence type="predicted"/>
<protein>
    <submittedName>
        <fullName evidence="7">Flippase-like domain-containing protein</fullName>
    </submittedName>
</protein>
<feature type="transmembrane region" description="Helical" evidence="6">
    <location>
        <begin position="42"/>
        <end position="61"/>
    </location>
</feature>
<dbReference type="PANTHER" id="PTHR39087">
    <property type="entry name" value="UPF0104 MEMBRANE PROTEIN MJ1595"/>
    <property type="match status" value="1"/>
</dbReference>
<evidence type="ECO:0000256" key="3">
    <source>
        <dbReference type="ARBA" id="ARBA00022692"/>
    </source>
</evidence>
<feature type="transmembrane region" description="Helical" evidence="6">
    <location>
        <begin position="265"/>
        <end position="289"/>
    </location>
</feature>
<keyword evidence="3 6" id="KW-0812">Transmembrane</keyword>
<feature type="transmembrane region" description="Helical" evidence="6">
    <location>
        <begin position="158"/>
        <end position="178"/>
    </location>
</feature>
<comment type="subcellular location">
    <subcellularLocation>
        <location evidence="1">Cell membrane</location>
        <topology evidence="1">Multi-pass membrane protein</topology>
    </subcellularLocation>
</comment>
<evidence type="ECO:0000256" key="4">
    <source>
        <dbReference type="ARBA" id="ARBA00022989"/>
    </source>
</evidence>
<feature type="transmembrane region" description="Helical" evidence="6">
    <location>
        <begin position="295"/>
        <end position="313"/>
    </location>
</feature>
<gene>
    <name evidence="7" type="ORF">J4N46_00870</name>
</gene>
<dbReference type="NCBIfam" id="TIGR00374">
    <property type="entry name" value="flippase-like domain"/>
    <property type="match status" value="1"/>
</dbReference>